<reference evidence="3" key="1">
    <citation type="journal article" date="2019" name="bioRxiv">
        <title>Genomics, evolutionary history and diagnostics of the Alternaria alternata species group including apple and Asian pear pathotypes.</title>
        <authorList>
            <person name="Armitage A.D."/>
            <person name="Cockerton H.M."/>
            <person name="Sreenivasaprasad S."/>
            <person name="Woodhall J.W."/>
            <person name="Lane C.R."/>
            <person name="Harrison R.J."/>
            <person name="Clarkson J.P."/>
        </authorList>
    </citation>
    <scope>NUCLEOTIDE SEQUENCE [LARGE SCALE GENOMIC DNA]</scope>
    <source>
        <strain evidence="3">FERA 1082</strain>
    </source>
</reference>
<dbReference type="PANTHER" id="PTHR43591">
    <property type="entry name" value="METHYLTRANSFERASE"/>
    <property type="match status" value="1"/>
</dbReference>
<comment type="caution">
    <text evidence="2">The sequence shown here is derived from an EMBL/GenBank/DDBJ whole genome shotgun (WGS) entry which is preliminary data.</text>
</comment>
<dbReference type="EMBL" id="PDXA01000009">
    <property type="protein sequence ID" value="RYN54935.1"/>
    <property type="molecule type" value="Genomic_DNA"/>
</dbReference>
<dbReference type="PANTHER" id="PTHR43591:SF110">
    <property type="entry name" value="RHODANESE DOMAIN-CONTAINING PROTEIN"/>
    <property type="match status" value="1"/>
</dbReference>
<sequence>MTAADRKSLLDRVFAAKTTEESRGLYDEWAKTYDSDMTLHDFTAPRLVAQAVARGLKLNHISPDKPLNGLKIADAGCGTGLVGIELSKLGATDILGLDISEGMLAVAKNTAVYDDLKTTDLTKRLEFEDGKFDALTCCGTFTHGHLGPGPLEEFVRVVKDGGVVVATVLDSFWVEKGFEREVQRLEKEEKVEVVEQDLHQYRKDAGGGRVLILRKL</sequence>
<gene>
    <name evidence="2" type="ORF">AA0114_g3662</name>
</gene>
<dbReference type="Proteomes" id="UP000292402">
    <property type="component" value="Unassembled WGS sequence"/>
</dbReference>
<dbReference type="InterPro" id="IPR041698">
    <property type="entry name" value="Methyltransf_25"/>
</dbReference>
<evidence type="ECO:0000313" key="2">
    <source>
        <dbReference type="EMBL" id="RYN54935.1"/>
    </source>
</evidence>
<dbReference type="Pfam" id="PF13649">
    <property type="entry name" value="Methyltransf_25"/>
    <property type="match status" value="1"/>
</dbReference>
<name>A0A4Q4MM38_9PLEO</name>
<organism evidence="2 3">
    <name type="scientific">Alternaria tenuissima</name>
    <dbReference type="NCBI Taxonomy" id="119927"/>
    <lineage>
        <taxon>Eukaryota</taxon>
        <taxon>Fungi</taxon>
        <taxon>Dikarya</taxon>
        <taxon>Ascomycota</taxon>
        <taxon>Pezizomycotina</taxon>
        <taxon>Dothideomycetes</taxon>
        <taxon>Pleosporomycetidae</taxon>
        <taxon>Pleosporales</taxon>
        <taxon>Pleosporineae</taxon>
        <taxon>Pleosporaceae</taxon>
        <taxon>Alternaria</taxon>
        <taxon>Alternaria sect. Alternaria</taxon>
        <taxon>Alternaria alternata complex</taxon>
    </lineage>
</organism>
<proteinExistence type="predicted"/>
<dbReference type="AlphaFoldDB" id="A0A4Q4MM38"/>
<accession>A0A4Q4MM38</accession>
<dbReference type="Gene3D" id="3.40.50.150">
    <property type="entry name" value="Vaccinia Virus protein VP39"/>
    <property type="match status" value="1"/>
</dbReference>
<dbReference type="InterPro" id="IPR029063">
    <property type="entry name" value="SAM-dependent_MTases_sf"/>
</dbReference>
<evidence type="ECO:0000313" key="3">
    <source>
        <dbReference type="Proteomes" id="UP000292402"/>
    </source>
</evidence>
<dbReference type="CDD" id="cd02440">
    <property type="entry name" value="AdoMet_MTases"/>
    <property type="match status" value="1"/>
</dbReference>
<dbReference type="SUPFAM" id="SSF53335">
    <property type="entry name" value="S-adenosyl-L-methionine-dependent methyltransferases"/>
    <property type="match status" value="1"/>
</dbReference>
<feature type="domain" description="Methyltransferase" evidence="1">
    <location>
        <begin position="72"/>
        <end position="162"/>
    </location>
</feature>
<protein>
    <recommendedName>
        <fullName evidence="1">Methyltransferase domain-containing protein</fullName>
    </recommendedName>
</protein>
<evidence type="ECO:0000259" key="1">
    <source>
        <dbReference type="Pfam" id="PF13649"/>
    </source>
</evidence>